<feature type="domain" description="HAMP" evidence="12">
    <location>
        <begin position="321"/>
        <end position="376"/>
    </location>
</feature>
<feature type="transmembrane region" description="Helical" evidence="10">
    <location>
        <begin position="300"/>
        <end position="324"/>
    </location>
</feature>
<dbReference type="InterPro" id="IPR003660">
    <property type="entry name" value="HAMP_dom"/>
</dbReference>
<dbReference type="SMART" id="SM00304">
    <property type="entry name" value="HAMP"/>
    <property type="match status" value="1"/>
</dbReference>
<dbReference type="Pfam" id="PF17203">
    <property type="entry name" value="sCache_3_2"/>
    <property type="match status" value="1"/>
</dbReference>
<evidence type="ECO:0000256" key="5">
    <source>
        <dbReference type="ARBA" id="ARBA00023136"/>
    </source>
</evidence>
<keyword evidence="14" id="KW-1185">Reference proteome</keyword>
<reference evidence="13 14" key="1">
    <citation type="submission" date="2020-07" db="EMBL/GenBank/DDBJ databases">
        <title>Alkalicella. sp. LB2 genome.</title>
        <authorList>
            <person name="Postec A."/>
            <person name="Quemeneur M."/>
        </authorList>
    </citation>
    <scope>NUCLEOTIDE SEQUENCE [LARGE SCALE GENOMIC DNA]</scope>
    <source>
        <strain evidence="13 14">LB2</strain>
    </source>
</reference>
<dbReference type="GO" id="GO:0005886">
    <property type="term" value="C:plasma membrane"/>
    <property type="evidence" value="ECO:0007669"/>
    <property type="project" value="UniProtKB-SubCell"/>
</dbReference>
<feature type="region of interest" description="Disordered" evidence="9">
    <location>
        <begin position="638"/>
        <end position="662"/>
    </location>
</feature>
<dbReference type="GO" id="GO:0007165">
    <property type="term" value="P:signal transduction"/>
    <property type="evidence" value="ECO:0007669"/>
    <property type="project" value="UniProtKB-KW"/>
</dbReference>
<keyword evidence="2" id="KW-1003">Cell membrane</keyword>
<dbReference type="PANTHER" id="PTHR32089">
    <property type="entry name" value="METHYL-ACCEPTING CHEMOTAXIS PROTEIN MCPB"/>
    <property type="match status" value="1"/>
</dbReference>
<evidence type="ECO:0000256" key="8">
    <source>
        <dbReference type="PROSITE-ProRule" id="PRU00284"/>
    </source>
</evidence>
<dbReference type="CDD" id="cd06225">
    <property type="entry name" value="HAMP"/>
    <property type="match status" value="1"/>
</dbReference>
<dbReference type="InterPro" id="IPR033463">
    <property type="entry name" value="sCache_3"/>
</dbReference>
<dbReference type="AlphaFoldDB" id="A0A7G9WBE0"/>
<evidence type="ECO:0000256" key="4">
    <source>
        <dbReference type="ARBA" id="ARBA00022989"/>
    </source>
</evidence>
<dbReference type="InterPro" id="IPR004089">
    <property type="entry name" value="MCPsignal_dom"/>
</dbReference>
<evidence type="ECO:0000256" key="7">
    <source>
        <dbReference type="ARBA" id="ARBA00029447"/>
    </source>
</evidence>
<dbReference type="KEGG" id="acae:HYG86_15105"/>
<feature type="domain" description="Methyl-accepting transducer" evidence="11">
    <location>
        <begin position="395"/>
        <end position="652"/>
    </location>
</feature>
<dbReference type="PANTHER" id="PTHR32089:SF112">
    <property type="entry name" value="LYSOZYME-LIKE PROTEIN-RELATED"/>
    <property type="match status" value="1"/>
</dbReference>
<accession>A0A7G9WBE0</accession>
<evidence type="ECO:0000259" key="11">
    <source>
        <dbReference type="PROSITE" id="PS50111"/>
    </source>
</evidence>
<dbReference type="Gene3D" id="1.10.287.950">
    <property type="entry name" value="Methyl-accepting chemotaxis protein"/>
    <property type="match status" value="1"/>
</dbReference>
<comment type="subcellular location">
    <subcellularLocation>
        <location evidence="1">Cell membrane</location>
        <topology evidence="1">Multi-pass membrane protein</topology>
    </subcellularLocation>
</comment>
<evidence type="ECO:0000256" key="9">
    <source>
        <dbReference type="SAM" id="MobiDB-lite"/>
    </source>
</evidence>
<evidence type="ECO:0000256" key="1">
    <source>
        <dbReference type="ARBA" id="ARBA00004651"/>
    </source>
</evidence>
<dbReference type="Pfam" id="PF00015">
    <property type="entry name" value="MCPsignal"/>
    <property type="match status" value="1"/>
</dbReference>
<gene>
    <name evidence="13" type="ORF">HYG86_15105</name>
</gene>
<dbReference type="Proteomes" id="UP000516160">
    <property type="component" value="Chromosome"/>
</dbReference>
<dbReference type="SMART" id="SM00283">
    <property type="entry name" value="MA"/>
    <property type="match status" value="1"/>
</dbReference>
<dbReference type="InterPro" id="IPR029151">
    <property type="entry name" value="Sensor-like_sf"/>
</dbReference>
<keyword evidence="6 8" id="KW-0807">Transducer</keyword>
<evidence type="ECO:0000256" key="2">
    <source>
        <dbReference type="ARBA" id="ARBA00022475"/>
    </source>
</evidence>
<feature type="compositionally biased region" description="Polar residues" evidence="9">
    <location>
        <begin position="638"/>
        <end position="654"/>
    </location>
</feature>
<evidence type="ECO:0000256" key="10">
    <source>
        <dbReference type="SAM" id="Phobius"/>
    </source>
</evidence>
<evidence type="ECO:0000256" key="3">
    <source>
        <dbReference type="ARBA" id="ARBA00022692"/>
    </source>
</evidence>
<protein>
    <submittedName>
        <fullName evidence="13">Methyl-accepting chemotaxis protein</fullName>
    </submittedName>
</protein>
<evidence type="ECO:0000256" key="6">
    <source>
        <dbReference type="ARBA" id="ARBA00023224"/>
    </source>
</evidence>
<dbReference type="Gene3D" id="3.30.450.20">
    <property type="entry name" value="PAS domain"/>
    <property type="match status" value="1"/>
</dbReference>
<organism evidence="13 14">
    <name type="scientific">Alkalicella caledoniensis</name>
    <dbReference type="NCBI Taxonomy" id="2731377"/>
    <lineage>
        <taxon>Bacteria</taxon>
        <taxon>Bacillati</taxon>
        <taxon>Bacillota</taxon>
        <taxon>Clostridia</taxon>
        <taxon>Eubacteriales</taxon>
        <taxon>Proteinivoracaceae</taxon>
        <taxon>Alkalicella</taxon>
    </lineage>
</organism>
<dbReference type="SUPFAM" id="SSF58104">
    <property type="entry name" value="Methyl-accepting chemotaxis protein (MCP) signaling domain"/>
    <property type="match status" value="1"/>
</dbReference>
<dbReference type="PROSITE" id="PS50885">
    <property type="entry name" value="HAMP"/>
    <property type="match status" value="1"/>
</dbReference>
<dbReference type="SUPFAM" id="SSF103190">
    <property type="entry name" value="Sensory domain-like"/>
    <property type="match status" value="1"/>
</dbReference>
<proteinExistence type="inferred from homology"/>
<dbReference type="Pfam" id="PF00672">
    <property type="entry name" value="HAMP"/>
    <property type="match status" value="1"/>
</dbReference>
<keyword evidence="4 10" id="KW-1133">Transmembrane helix</keyword>
<keyword evidence="3 10" id="KW-0812">Transmembrane</keyword>
<evidence type="ECO:0000313" key="14">
    <source>
        <dbReference type="Proteomes" id="UP000516160"/>
    </source>
</evidence>
<sequence length="681" mass="74705">MKSFKSKHMINFRSIKVRLLVIPLMVVVVALAGIAVVSSYSTKESFFEEMANNGNFILREFISRLEDNSRSLDVINSTVEDQVRAAAKATASLSNISNQRLTQLAKDLGVDQIHYYNPEGVTIYTTIEDYMGWEPNEDHPLYGFFRGNENEMMEDIRADVATGIFFKYGVLRNPDGTFVQVGIDADFINSLTEQFSFQRLVEQLAMEDEVVYALFTDNDYIVSAHSIKDRIGRDLSDDEGTIAAIKDGVPYSSDYYFGDDKIHTFDIVYPVVINGEQIGAVNIGLSMETVDAAISGNRSIIIIVGLIVALLLGATLFSTSNYAIKTIKELKHQMTLMASGNFTQDVPNKLLNKKDELGEISQSVSTMQQSIRDILKNVLEKAHTVAAYSEELTATTQQSAKAADEVAKAIEEIASGASDQARDTEQGFMLATDLGDAVLKNTEYLQALNISTEKVNQLKDEGFELLTDLLDKTDKSSDSTHQVQQVIINTNESAGKIATASEMIKNIANQTNLLALNAAIEAARAGESGRGFAVVADEIRKLAEQSNQFTEEISSIINDLTEKTSSAVTTIGEVGKIVESQLDSAAMTNHKFMGISEALEEMKDLLNKVNSSSDDMTSQKEKIINLIQNLSAISEENAAGSQEASASVEQQTAAMSEISDSSEELAKIAEELNRQVEKFKI</sequence>
<comment type="similarity">
    <text evidence="7">Belongs to the methyl-accepting chemotaxis (MCP) protein family.</text>
</comment>
<name>A0A7G9WBE0_ALKCA</name>
<evidence type="ECO:0000259" key="12">
    <source>
        <dbReference type="PROSITE" id="PS50885"/>
    </source>
</evidence>
<dbReference type="EMBL" id="CP058559">
    <property type="protein sequence ID" value="QNO16002.1"/>
    <property type="molecule type" value="Genomic_DNA"/>
</dbReference>
<keyword evidence="5 10" id="KW-0472">Membrane</keyword>
<dbReference type="PROSITE" id="PS50111">
    <property type="entry name" value="CHEMOTAXIS_TRANSDUC_2"/>
    <property type="match status" value="1"/>
</dbReference>
<dbReference type="RefSeq" id="WP_213166400.1">
    <property type="nucleotide sequence ID" value="NZ_CP058559.1"/>
</dbReference>
<evidence type="ECO:0000313" key="13">
    <source>
        <dbReference type="EMBL" id="QNO16002.1"/>
    </source>
</evidence>